<sequence length="379" mass="42424">MTAEDSTGSKHGSASSNIQFGVWLPLQCYELKIRHKLLAQLGRISHFVILCQSRSDTNPAELSAITSLGRAQLEPVLERLRGLRILDDSGLTRSGRQYAHILATLHEQKARLWMDTQHDQAPALLHGTHPSVTTIPPDELVAKGRRQQDGRTPRGRRFDLERQLARMRHYDFQCAWLPFLFPSFADLAQQPDEGWWREWEMELTHCSDAFTEHASGAASDAVDGMHGPDAGLRGVELTLSTGTEAQCSQPALELDNAVMELRTRYAVPDGLPTILAPIVPDECVLYYDFLDESVLQAQPPVGDGTGYTLVFPDETLHEDVAVSALFAAQRPPGSKELDMLNRMHVFTPRWRRRAFPWTAVYSALATLGDVWIPQNHENS</sequence>
<reference evidence="1 2" key="1">
    <citation type="submission" date="2008-03" db="EMBL/GenBank/DDBJ databases">
        <title>Sequencing of the draft genome and assembly of Burkholderia graminis C4D1M.</title>
        <authorList>
            <consortium name="US DOE Joint Genome Institute (JGI-PGF)"/>
            <person name="Copeland A."/>
            <person name="Lucas S."/>
            <person name="Lapidus A."/>
            <person name="Glavina del Rio T."/>
            <person name="Dalin E."/>
            <person name="Tice H."/>
            <person name="Bruce D."/>
            <person name="Goodwin L."/>
            <person name="Pitluck S."/>
            <person name="Larimer F."/>
            <person name="Land M.L."/>
            <person name="Hauser L."/>
            <person name="Tiedje J."/>
            <person name="Richardson P."/>
        </authorList>
    </citation>
    <scope>NUCLEOTIDE SEQUENCE [LARGE SCALE GENOMIC DNA]</scope>
    <source>
        <strain evidence="2">ATCC 700544 / DSM 17151 / LMG 18924 / NCIMB 13744 / C4D1M</strain>
    </source>
</reference>
<dbReference type="EMBL" id="ABLD01000051">
    <property type="protein sequence ID" value="EDT06624.1"/>
    <property type="molecule type" value="Genomic_DNA"/>
</dbReference>
<evidence type="ECO:0000313" key="1">
    <source>
        <dbReference type="EMBL" id="EDT06624.1"/>
    </source>
</evidence>
<name>B1GB63_PARG4</name>
<organism evidence="1 2">
    <name type="scientific">Paraburkholderia graminis (strain ATCC 700544 / DSM 17151 / LMG 18924 / NCIMB 13744 / C4D1M)</name>
    <dbReference type="NCBI Taxonomy" id="396598"/>
    <lineage>
        <taxon>Bacteria</taxon>
        <taxon>Pseudomonadati</taxon>
        <taxon>Pseudomonadota</taxon>
        <taxon>Betaproteobacteria</taxon>
        <taxon>Burkholderiales</taxon>
        <taxon>Burkholderiaceae</taxon>
        <taxon>Paraburkholderia</taxon>
    </lineage>
</organism>
<dbReference type="Proteomes" id="UP000005045">
    <property type="component" value="Unassembled WGS sequence"/>
</dbReference>
<protein>
    <submittedName>
        <fullName evidence="1">Uncharacterized protein</fullName>
    </submittedName>
</protein>
<proteinExistence type="predicted"/>
<evidence type="ECO:0000313" key="2">
    <source>
        <dbReference type="Proteomes" id="UP000005045"/>
    </source>
</evidence>
<gene>
    <name evidence="1" type="ORF">BgramDRAFT_6597</name>
</gene>
<accession>B1GB63</accession>
<comment type="caution">
    <text evidence="1">The sequence shown here is derived from an EMBL/GenBank/DDBJ whole genome shotgun (WGS) entry which is preliminary data.</text>
</comment>
<dbReference type="RefSeq" id="WP_006053163.1">
    <property type="nucleotide sequence ID" value="NZ_ABLD01000051.1"/>
</dbReference>
<dbReference type="AlphaFoldDB" id="B1GB63"/>
<keyword evidence="2" id="KW-1185">Reference proteome</keyword>